<protein>
    <submittedName>
        <fullName evidence="3">Uncharacterized protein</fullName>
    </submittedName>
</protein>
<feature type="compositionally biased region" description="Low complexity" evidence="1">
    <location>
        <begin position="48"/>
        <end position="59"/>
    </location>
</feature>
<organism evidence="3 4">
    <name type="scientific">Rhinolophus ferrumequinum</name>
    <name type="common">Greater horseshoe bat</name>
    <dbReference type="NCBI Taxonomy" id="59479"/>
    <lineage>
        <taxon>Eukaryota</taxon>
        <taxon>Metazoa</taxon>
        <taxon>Chordata</taxon>
        <taxon>Craniata</taxon>
        <taxon>Vertebrata</taxon>
        <taxon>Euteleostomi</taxon>
        <taxon>Mammalia</taxon>
        <taxon>Eutheria</taxon>
        <taxon>Laurasiatheria</taxon>
        <taxon>Chiroptera</taxon>
        <taxon>Yinpterochiroptera</taxon>
        <taxon>Rhinolophoidea</taxon>
        <taxon>Rhinolophidae</taxon>
        <taxon>Rhinolophinae</taxon>
        <taxon>Rhinolophus</taxon>
    </lineage>
</organism>
<feature type="signal peptide" evidence="2">
    <location>
        <begin position="1"/>
        <end position="30"/>
    </location>
</feature>
<evidence type="ECO:0000313" key="3">
    <source>
        <dbReference type="EMBL" id="KAF6357112.1"/>
    </source>
</evidence>
<reference evidence="3 4" key="1">
    <citation type="journal article" date="2020" name="Nature">
        <title>Six reference-quality genomes reveal evolution of bat adaptations.</title>
        <authorList>
            <person name="Jebb D."/>
            <person name="Huang Z."/>
            <person name="Pippel M."/>
            <person name="Hughes G.M."/>
            <person name="Lavrichenko K."/>
            <person name="Devanna P."/>
            <person name="Winkler S."/>
            <person name="Jermiin L.S."/>
            <person name="Skirmuntt E.C."/>
            <person name="Katzourakis A."/>
            <person name="Burkitt-Gray L."/>
            <person name="Ray D.A."/>
            <person name="Sullivan K.A.M."/>
            <person name="Roscito J.G."/>
            <person name="Kirilenko B.M."/>
            <person name="Davalos L.M."/>
            <person name="Corthals A.P."/>
            <person name="Power M.L."/>
            <person name="Jones G."/>
            <person name="Ransome R.D."/>
            <person name="Dechmann D.K.N."/>
            <person name="Locatelli A.G."/>
            <person name="Puechmaille S.J."/>
            <person name="Fedrigo O."/>
            <person name="Jarvis E.D."/>
            <person name="Hiller M."/>
            <person name="Vernes S.C."/>
            <person name="Myers E.W."/>
            <person name="Teeling E.C."/>
        </authorList>
    </citation>
    <scope>NUCLEOTIDE SEQUENCE [LARGE SCALE GENOMIC DNA]</scope>
    <source>
        <strain evidence="3">MRhiFer1</strain>
        <tissue evidence="3">Lung</tissue>
    </source>
</reference>
<feature type="region of interest" description="Disordered" evidence="1">
    <location>
        <begin position="47"/>
        <end position="69"/>
    </location>
</feature>
<feature type="chain" id="PRO_5029458305" evidence="2">
    <location>
        <begin position="31"/>
        <end position="158"/>
    </location>
</feature>
<comment type="caution">
    <text evidence="3">The sequence shown here is derived from an EMBL/GenBank/DDBJ whole genome shotgun (WGS) entry which is preliminary data.</text>
</comment>
<sequence length="158" mass="16364">MPFGSERSHFAHSPHLLAALILLIPPEIGGELKRKARNRGCGLGFCARGPSGPRGSRPPVGALASEGNVHGETKGDEAVLTFLGGAGSFGGGCQAEPTVLGCGIPRPGRSLLWVPPRPPHPETGAGRVGARIQPRLGVLPPGFKNRVPPQPRSLSRAD</sequence>
<feature type="region of interest" description="Disordered" evidence="1">
    <location>
        <begin position="115"/>
        <end position="158"/>
    </location>
</feature>
<accession>A0A7J7Y585</accession>
<name>A0A7J7Y585_RHIFE</name>
<dbReference type="EMBL" id="JACAGC010000007">
    <property type="protein sequence ID" value="KAF6357112.1"/>
    <property type="molecule type" value="Genomic_DNA"/>
</dbReference>
<dbReference type="Proteomes" id="UP000585614">
    <property type="component" value="Unassembled WGS sequence"/>
</dbReference>
<evidence type="ECO:0000256" key="1">
    <source>
        <dbReference type="SAM" id="MobiDB-lite"/>
    </source>
</evidence>
<keyword evidence="2" id="KW-0732">Signal</keyword>
<evidence type="ECO:0000313" key="4">
    <source>
        <dbReference type="Proteomes" id="UP000585614"/>
    </source>
</evidence>
<proteinExistence type="predicted"/>
<gene>
    <name evidence="3" type="ORF">mRhiFer1_010035</name>
</gene>
<evidence type="ECO:0000256" key="2">
    <source>
        <dbReference type="SAM" id="SignalP"/>
    </source>
</evidence>
<dbReference type="AlphaFoldDB" id="A0A7J7Y585"/>